<evidence type="ECO:0000313" key="3">
    <source>
        <dbReference type="Proteomes" id="UP001280121"/>
    </source>
</evidence>
<proteinExistence type="predicted"/>
<gene>
    <name evidence="2" type="ORF">Ddye_030309</name>
</gene>
<dbReference type="Pfam" id="PF00078">
    <property type="entry name" value="RVT_1"/>
    <property type="match status" value="1"/>
</dbReference>
<dbReference type="InterPro" id="IPR043502">
    <property type="entry name" value="DNA/RNA_pol_sf"/>
</dbReference>
<evidence type="ECO:0000259" key="1">
    <source>
        <dbReference type="PROSITE" id="PS50878"/>
    </source>
</evidence>
<dbReference type="Proteomes" id="UP001280121">
    <property type="component" value="Unassembled WGS sequence"/>
</dbReference>
<protein>
    <recommendedName>
        <fullName evidence="1">Reverse transcriptase domain-containing protein</fullName>
    </recommendedName>
</protein>
<dbReference type="PANTHER" id="PTHR33116">
    <property type="entry name" value="REVERSE TRANSCRIPTASE ZINC-BINDING DOMAIN-CONTAINING PROTEIN-RELATED-RELATED"/>
    <property type="match status" value="1"/>
</dbReference>
<dbReference type="PANTHER" id="PTHR33116:SF75">
    <property type="entry name" value="RIBONUCLEASE H PROTEIN"/>
    <property type="match status" value="1"/>
</dbReference>
<dbReference type="AlphaFoldDB" id="A0AAD9TGT4"/>
<dbReference type="EMBL" id="JANJYI010000009">
    <property type="protein sequence ID" value="KAK2635517.1"/>
    <property type="molecule type" value="Genomic_DNA"/>
</dbReference>
<feature type="domain" description="Reverse transcriptase" evidence="1">
    <location>
        <begin position="1"/>
        <end position="120"/>
    </location>
</feature>
<dbReference type="InterPro" id="IPR000477">
    <property type="entry name" value="RT_dom"/>
</dbReference>
<dbReference type="SUPFAM" id="SSF56672">
    <property type="entry name" value="DNA/RNA polymerases"/>
    <property type="match status" value="1"/>
</dbReference>
<reference evidence="2" key="1">
    <citation type="journal article" date="2023" name="Plant J.">
        <title>Genome sequences and population genomics provide insights into the demographic history, inbreeding, and mutation load of two 'living fossil' tree species of Dipteronia.</title>
        <authorList>
            <person name="Feng Y."/>
            <person name="Comes H.P."/>
            <person name="Chen J."/>
            <person name="Zhu S."/>
            <person name="Lu R."/>
            <person name="Zhang X."/>
            <person name="Li P."/>
            <person name="Qiu J."/>
            <person name="Olsen K.M."/>
            <person name="Qiu Y."/>
        </authorList>
    </citation>
    <scope>NUCLEOTIDE SEQUENCE</scope>
    <source>
        <strain evidence="2">KIB01</strain>
    </source>
</reference>
<comment type="caution">
    <text evidence="2">The sequence shown here is derived from an EMBL/GenBank/DDBJ whole genome shotgun (WGS) entry which is preliminary data.</text>
</comment>
<evidence type="ECO:0000313" key="2">
    <source>
        <dbReference type="EMBL" id="KAK2635517.1"/>
    </source>
</evidence>
<organism evidence="2 3">
    <name type="scientific">Dipteronia dyeriana</name>
    <dbReference type="NCBI Taxonomy" id="168575"/>
    <lineage>
        <taxon>Eukaryota</taxon>
        <taxon>Viridiplantae</taxon>
        <taxon>Streptophyta</taxon>
        <taxon>Embryophyta</taxon>
        <taxon>Tracheophyta</taxon>
        <taxon>Spermatophyta</taxon>
        <taxon>Magnoliopsida</taxon>
        <taxon>eudicotyledons</taxon>
        <taxon>Gunneridae</taxon>
        <taxon>Pentapetalae</taxon>
        <taxon>rosids</taxon>
        <taxon>malvids</taxon>
        <taxon>Sapindales</taxon>
        <taxon>Sapindaceae</taxon>
        <taxon>Hippocastanoideae</taxon>
        <taxon>Acereae</taxon>
        <taxon>Dipteronia</taxon>
    </lineage>
</organism>
<name>A0AAD9TGT4_9ROSI</name>
<dbReference type="PROSITE" id="PS50878">
    <property type="entry name" value="RT_POL"/>
    <property type="match status" value="1"/>
</dbReference>
<sequence length="138" mass="15758">MSVMVNGSPTPQFGMERGLRQGDPLSHFLFNIVVEGMNCLLLKARNLDLIGGESFDNNVHISHLQFADDTILFIKPRIDYLLNVKRVLRCFELASGLKINFYGESGNWKSCGVDLLGFNFQMQKSNPSHLISWFSFRW</sequence>
<accession>A0AAD9TGT4</accession>
<keyword evidence="3" id="KW-1185">Reference proteome</keyword>